<dbReference type="GO" id="GO:0016891">
    <property type="term" value="F:RNA endonuclease activity producing 5'-phosphomonoesters, hydrolytic mechanism"/>
    <property type="evidence" value="ECO:0007669"/>
    <property type="project" value="TreeGrafter"/>
</dbReference>
<accession>A0A4R3LCZ4</accession>
<keyword evidence="6" id="KW-0479">Metal-binding</keyword>
<comment type="cofactor">
    <cofactor evidence="6">
        <name>Mg(2+)</name>
        <dbReference type="ChEBI" id="CHEBI:18420"/>
    </cofactor>
</comment>
<keyword evidence="4 6" id="KW-0255">Endonuclease</keyword>
<organism evidence="7 8">
    <name type="scientific">Pseudofulvimonas gallinarii</name>
    <dbReference type="NCBI Taxonomy" id="634155"/>
    <lineage>
        <taxon>Bacteria</taxon>
        <taxon>Pseudomonadati</taxon>
        <taxon>Pseudomonadota</taxon>
        <taxon>Gammaproteobacteria</taxon>
        <taxon>Lysobacterales</taxon>
        <taxon>Rhodanobacteraceae</taxon>
        <taxon>Pseudofulvimonas</taxon>
    </lineage>
</organism>
<sequence>MARVLKQFTLPPSLLFPQGWSGTVPDLRRIQEALAGRVSLRNAFRSLPRWIAGVDVGLGRFAKIARAAAVLVDSRTLLPVAEAVVEQPVALPYIPGLLSFRELPVVLQALAQLPRRPDLLMCDGQGIAHPRRFGIAAHLGVATGLPSIGVAKSILVGTHDSLPGRQGAQRPLLIDGEGVGTVLRSRAGCAPLIVSPGHRIGIERAADFVMAMLTRYRLPEPTRLADRLSKPPRDTEHR</sequence>
<keyword evidence="3 6" id="KW-0540">Nuclease</keyword>
<keyword evidence="8" id="KW-1185">Reference proteome</keyword>
<dbReference type="HAMAP" id="MF_00801">
    <property type="entry name" value="Endonuclease_5"/>
    <property type="match status" value="1"/>
</dbReference>
<feature type="binding site" evidence="6">
    <location>
        <position position="123"/>
    </location>
    <ligand>
        <name>Mg(2+)</name>
        <dbReference type="ChEBI" id="CHEBI:18420"/>
    </ligand>
</feature>
<dbReference type="Proteomes" id="UP000294599">
    <property type="component" value="Unassembled WGS sequence"/>
</dbReference>
<dbReference type="GO" id="GO:0003727">
    <property type="term" value="F:single-stranded RNA binding"/>
    <property type="evidence" value="ECO:0007669"/>
    <property type="project" value="TreeGrafter"/>
</dbReference>
<evidence type="ECO:0000256" key="3">
    <source>
        <dbReference type="ARBA" id="ARBA00022722"/>
    </source>
</evidence>
<evidence type="ECO:0000313" key="8">
    <source>
        <dbReference type="Proteomes" id="UP000294599"/>
    </source>
</evidence>
<comment type="caution">
    <text evidence="7">The sequence shown here is derived from an EMBL/GenBank/DDBJ whole genome shotgun (WGS) entry which is preliminary data.</text>
</comment>
<dbReference type="EC" id="3.1.21.7" evidence="6"/>
<dbReference type="EMBL" id="SMAF01000018">
    <property type="protein sequence ID" value="TCS95336.1"/>
    <property type="molecule type" value="Genomic_DNA"/>
</dbReference>
<dbReference type="GO" id="GO:0043737">
    <property type="term" value="F:deoxyribonuclease V activity"/>
    <property type="evidence" value="ECO:0007669"/>
    <property type="project" value="UniProtKB-UniRule"/>
</dbReference>
<gene>
    <name evidence="6" type="primary">nfi</name>
    <name evidence="7" type="ORF">EDC25_11825</name>
</gene>
<feature type="binding site" evidence="6">
    <location>
        <position position="55"/>
    </location>
    <ligand>
        <name>Mg(2+)</name>
        <dbReference type="ChEBI" id="CHEBI:18420"/>
    </ligand>
</feature>
<keyword evidence="6" id="KW-0460">Magnesium</keyword>
<dbReference type="NCBIfam" id="NF008629">
    <property type="entry name" value="PRK11617.1"/>
    <property type="match status" value="1"/>
</dbReference>
<dbReference type="OrthoDB" id="9790916at2"/>
<comment type="function">
    <text evidence="6">DNA repair enzyme involved in the repair of deaminated bases. Selectively cleaves double-stranded DNA at the second phosphodiester bond 3' to a deoxyinosine leaving behind the intact lesion on the nicked DNA.</text>
</comment>
<keyword evidence="6" id="KW-0234">DNA repair</keyword>
<dbReference type="Pfam" id="PF04493">
    <property type="entry name" value="Endonuclease_5"/>
    <property type="match status" value="1"/>
</dbReference>
<dbReference type="PANTHER" id="PTHR28511:SF1">
    <property type="entry name" value="ENDONUCLEASE V"/>
    <property type="match status" value="1"/>
</dbReference>
<feature type="site" description="Interaction with target DNA" evidence="6">
    <location>
        <position position="93"/>
    </location>
</feature>
<protein>
    <recommendedName>
        <fullName evidence="6">Endonuclease V</fullName>
        <ecNumber evidence="6">3.1.21.7</ecNumber>
    </recommendedName>
    <alternativeName>
        <fullName evidence="6">Deoxyinosine 3'endonuclease</fullName>
    </alternativeName>
    <alternativeName>
        <fullName evidence="6">Deoxyribonuclease V</fullName>
        <shortName evidence="6">DNase V</shortName>
    </alternativeName>
</protein>
<dbReference type="GO" id="GO:0006281">
    <property type="term" value="P:DNA repair"/>
    <property type="evidence" value="ECO:0007669"/>
    <property type="project" value="UniProtKB-UniRule"/>
</dbReference>
<dbReference type="GO" id="GO:0005737">
    <property type="term" value="C:cytoplasm"/>
    <property type="evidence" value="ECO:0007669"/>
    <property type="project" value="UniProtKB-SubCell"/>
</dbReference>
<keyword evidence="5 6" id="KW-0378">Hydrolase</keyword>
<evidence type="ECO:0000256" key="1">
    <source>
        <dbReference type="ARBA" id="ARBA00004496"/>
    </source>
</evidence>
<dbReference type="RefSeq" id="WP_123522783.1">
    <property type="nucleotide sequence ID" value="NZ_JBHLWF010000011.1"/>
</dbReference>
<keyword evidence="2 6" id="KW-0963">Cytoplasm</keyword>
<dbReference type="Gene3D" id="3.30.2170.10">
    <property type="entry name" value="archaeoglobus fulgidus dsm 4304 superfamily"/>
    <property type="match status" value="1"/>
</dbReference>
<evidence type="ECO:0000313" key="7">
    <source>
        <dbReference type="EMBL" id="TCS95336.1"/>
    </source>
</evidence>
<reference evidence="7 8" key="1">
    <citation type="submission" date="2019-03" db="EMBL/GenBank/DDBJ databases">
        <title>Genomic Encyclopedia of Type Strains, Phase IV (KMG-IV): sequencing the most valuable type-strain genomes for metagenomic binning, comparative biology and taxonomic classification.</title>
        <authorList>
            <person name="Goeker M."/>
        </authorList>
    </citation>
    <scope>NUCLEOTIDE SEQUENCE [LARGE SCALE GENOMIC DNA]</scope>
    <source>
        <strain evidence="7 8">DSM 21944</strain>
    </source>
</reference>
<comment type="subcellular location">
    <subcellularLocation>
        <location evidence="1 6">Cytoplasm</location>
    </subcellularLocation>
</comment>
<keyword evidence="6" id="KW-0227">DNA damage</keyword>
<evidence type="ECO:0000256" key="5">
    <source>
        <dbReference type="ARBA" id="ARBA00022801"/>
    </source>
</evidence>
<dbReference type="InterPro" id="IPR007581">
    <property type="entry name" value="Endonuclease-V"/>
</dbReference>
<proteinExistence type="inferred from homology"/>
<dbReference type="CDD" id="cd06559">
    <property type="entry name" value="Endonuclease_V"/>
    <property type="match status" value="1"/>
</dbReference>
<name>A0A4R3LCZ4_9GAMM</name>
<evidence type="ECO:0000256" key="6">
    <source>
        <dbReference type="HAMAP-Rule" id="MF_00801"/>
    </source>
</evidence>
<dbReference type="AlphaFoldDB" id="A0A4R3LCZ4"/>
<comment type="catalytic activity">
    <reaction evidence="6">
        <text>Endonucleolytic cleavage at apurinic or apyrimidinic sites to products with a 5'-phosphate.</text>
        <dbReference type="EC" id="3.1.21.7"/>
    </reaction>
</comment>
<evidence type="ECO:0000256" key="4">
    <source>
        <dbReference type="ARBA" id="ARBA00022759"/>
    </source>
</evidence>
<dbReference type="PANTHER" id="PTHR28511">
    <property type="entry name" value="ENDONUCLEASE V"/>
    <property type="match status" value="1"/>
</dbReference>
<evidence type="ECO:0000256" key="2">
    <source>
        <dbReference type="ARBA" id="ARBA00022490"/>
    </source>
</evidence>
<comment type="similarity">
    <text evidence="6">Belongs to the endonuclease V family.</text>
</comment>
<dbReference type="GO" id="GO:0000287">
    <property type="term" value="F:magnesium ion binding"/>
    <property type="evidence" value="ECO:0007669"/>
    <property type="project" value="UniProtKB-UniRule"/>
</dbReference>